<keyword evidence="3" id="KW-1185">Reference proteome</keyword>
<keyword evidence="1" id="KW-0175">Coiled coil</keyword>
<protein>
    <submittedName>
        <fullName evidence="2">Uncharacterized protein</fullName>
    </submittedName>
</protein>
<dbReference type="RefSeq" id="WP_073289337.1">
    <property type="nucleotide sequence ID" value="NZ_FRCP01000016.1"/>
</dbReference>
<dbReference type="AlphaFoldDB" id="A0A1M7LAE7"/>
<dbReference type="STRING" id="1120996.SAMN02746066_03125"/>
<evidence type="ECO:0000313" key="2">
    <source>
        <dbReference type="EMBL" id="SHM74821.1"/>
    </source>
</evidence>
<dbReference type="Proteomes" id="UP000184038">
    <property type="component" value="Unassembled WGS sequence"/>
</dbReference>
<proteinExistence type="predicted"/>
<name>A0A1M7LAE7_9FIRM</name>
<reference evidence="2 3" key="1">
    <citation type="submission" date="2016-11" db="EMBL/GenBank/DDBJ databases">
        <authorList>
            <person name="Jaros S."/>
            <person name="Januszkiewicz K."/>
            <person name="Wedrychowicz H."/>
        </authorList>
    </citation>
    <scope>NUCLEOTIDE SEQUENCE [LARGE SCALE GENOMIC DNA]</scope>
    <source>
        <strain evidence="2 3">DSM 15930</strain>
    </source>
</reference>
<feature type="coiled-coil region" evidence="1">
    <location>
        <begin position="89"/>
        <end position="116"/>
    </location>
</feature>
<gene>
    <name evidence="2" type="ORF">SAMN02746066_03125</name>
</gene>
<evidence type="ECO:0000256" key="1">
    <source>
        <dbReference type="SAM" id="Coils"/>
    </source>
</evidence>
<accession>A0A1M7LAE7</accession>
<organism evidence="2 3">
    <name type="scientific">Anaerosporobacter mobilis DSM 15930</name>
    <dbReference type="NCBI Taxonomy" id="1120996"/>
    <lineage>
        <taxon>Bacteria</taxon>
        <taxon>Bacillati</taxon>
        <taxon>Bacillota</taxon>
        <taxon>Clostridia</taxon>
        <taxon>Lachnospirales</taxon>
        <taxon>Lachnospiraceae</taxon>
        <taxon>Anaerosporobacter</taxon>
    </lineage>
</organism>
<dbReference type="EMBL" id="FRCP01000016">
    <property type="protein sequence ID" value="SHM74821.1"/>
    <property type="molecule type" value="Genomic_DNA"/>
</dbReference>
<evidence type="ECO:0000313" key="3">
    <source>
        <dbReference type="Proteomes" id="UP000184038"/>
    </source>
</evidence>
<sequence>MTEKITFGTTNVTPKRILENSESLTITFTSDLTYEQIKALLSNIDNTNVITYTRESDGQVPYTHNYTGYTILQPTIGVGEGEYTITLNQPNLQQKYEELRAENEHLKADKVALEQRVALTEGCILELSEVIYATETAKEGGE</sequence>